<dbReference type="STRING" id="62708.A0A420HRI4"/>
<dbReference type="Proteomes" id="UP000283383">
    <property type="component" value="Unassembled WGS sequence"/>
</dbReference>
<dbReference type="UniPathway" id="UPA00988"/>
<accession>A0A420HRI4</accession>
<dbReference type="EMBL" id="MCBQ01016942">
    <property type="protein sequence ID" value="RKF60040.1"/>
    <property type="molecule type" value="Genomic_DNA"/>
</dbReference>
<keyword evidence="4" id="KW-1185">Reference proteome</keyword>
<comment type="pathway">
    <text evidence="1">tRNA modification; 5-methoxycarbonylmethyl-2-thiouridine-tRNA biosynthesis.</text>
</comment>
<evidence type="ECO:0000256" key="2">
    <source>
        <dbReference type="ARBA" id="ARBA00008837"/>
    </source>
</evidence>
<dbReference type="Pfam" id="PF09807">
    <property type="entry name" value="ELP6"/>
    <property type="match status" value="1"/>
</dbReference>
<dbReference type="AlphaFoldDB" id="A0A420HRI4"/>
<comment type="similarity">
    <text evidence="2">Belongs to the ELP6 family.</text>
</comment>
<proteinExistence type="inferred from homology"/>
<dbReference type="Gene3D" id="3.40.50.300">
    <property type="entry name" value="P-loop containing nucleotide triphosphate hydrolases"/>
    <property type="match status" value="1"/>
</dbReference>
<dbReference type="CDD" id="cd19495">
    <property type="entry name" value="Elp6"/>
    <property type="match status" value="1"/>
</dbReference>
<dbReference type="PANTHER" id="PTHR16184:SF6">
    <property type="entry name" value="ELONGATOR COMPLEX PROTEIN 6"/>
    <property type="match status" value="1"/>
</dbReference>
<evidence type="ECO:0000313" key="4">
    <source>
        <dbReference type="Proteomes" id="UP000283383"/>
    </source>
</evidence>
<evidence type="ECO:0008006" key="5">
    <source>
        <dbReference type="Google" id="ProtNLM"/>
    </source>
</evidence>
<comment type="caution">
    <text evidence="3">The sequence shown here is derived from an EMBL/GenBank/DDBJ whole genome shotgun (WGS) entry which is preliminary data.</text>
</comment>
<organism evidence="3 4">
    <name type="scientific">Golovinomyces cichoracearum</name>
    <dbReference type="NCBI Taxonomy" id="62708"/>
    <lineage>
        <taxon>Eukaryota</taxon>
        <taxon>Fungi</taxon>
        <taxon>Dikarya</taxon>
        <taxon>Ascomycota</taxon>
        <taxon>Pezizomycotina</taxon>
        <taxon>Leotiomycetes</taxon>
        <taxon>Erysiphales</taxon>
        <taxon>Erysiphaceae</taxon>
        <taxon>Golovinomyces</taxon>
    </lineage>
</organism>
<dbReference type="GO" id="GO:0033588">
    <property type="term" value="C:elongator holoenzyme complex"/>
    <property type="evidence" value="ECO:0007669"/>
    <property type="project" value="InterPro"/>
</dbReference>
<dbReference type="InterPro" id="IPR027417">
    <property type="entry name" value="P-loop_NTPase"/>
</dbReference>
<dbReference type="GO" id="GO:0002098">
    <property type="term" value="P:tRNA wobble uridine modification"/>
    <property type="evidence" value="ECO:0007669"/>
    <property type="project" value="InterPro"/>
</dbReference>
<dbReference type="PANTHER" id="PTHR16184">
    <property type="entry name" value="ELONGATOR COMPLEX PROTEIN 6"/>
    <property type="match status" value="1"/>
</dbReference>
<evidence type="ECO:0000313" key="3">
    <source>
        <dbReference type="EMBL" id="RKF60040.1"/>
    </source>
</evidence>
<gene>
    <name evidence="3" type="ORF">GcM3_169022</name>
</gene>
<dbReference type="InterPro" id="IPR018627">
    <property type="entry name" value="ELP6"/>
</dbReference>
<evidence type="ECO:0000256" key="1">
    <source>
        <dbReference type="ARBA" id="ARBA00005043"/>
    </source>
</evidence>
<sequence>MRSMTKVPLQLEQYLELPSTASSLALYTSTLGAVPNWLVLRLLYHTLVTRDSATVILVSFLRDGTFWQGAAQRMGLDLFHMQQMNHYRFVDGLSELFLNGKMRKKSSALHTLCNSEIEQVNGDIRAVIQEIKEENQERKILLILDGVDFLLAAGDNCSSVKMEDMVLDLREEAYATVLVVSADLPLVASLKSPLECEHSAFLLSMAHQSELIMSLRTLDTGTAKDVSGELRITCKPMDNHQTKHEDKEFLYFIGSKSNLELFERGEQVTIV</sequence>
<name>A0A420HRI4_9PEZI</name>
<protein>
    <recommendedName>
        <fullName evidence="5">Elongator complex protein 6</fullName>
    </recommendedName>
</protein>
<reference evidence="3 4" key="1">
    <citation type="journal article" date="2018" name="BMC Genomics">
        <title>Comparative genome analyses reveal sequence features reflecting distinct modes of host-adaptation between dicot and monocot powdery mildew.</title>
        <authorList>
            <person name="Wu Y."/>
            <person name="Ma X."/>
            <person name="Pan Z."/>
            <person name="Kale S.D."/>
            <person name="Song Y."/>
            <person name="King H."/>
            <person name="Zhang Q."/>
            <person name="Presley C."/>
            <person name="Deng X."/>
            <person name="Wei C.I."/>
            <person name="Xiao S."/>
        </authorList>
    </citation>
    <scope>NUCLEOTIDE SEQUENCE [LARGE SCALE GENOMIC DNA]</scope>
    <source>
        <strain evidence="3">UMSG3</strain>
    </source>
</reference>